<feature type="compositionally biased region" description="Basic and acidic residues" evidence="1">
    <location>
        <begin position="44"/>
        <end position="86"/>
    </location>
</feature>
<feature type="compositionally biased region" description="Pro residues" evidence="1">
    <location>
        <begin position="170"/>
        <end position="186"/>
    </location>
</feature>
<feature type="compositionally biased region" description="Pro residues" evidence="1">
    <location>
        <begin position="146"/>
        <end position="158"/>
    </location>
</feature>
<name>A0A086T517_HAPC1</name>
<dbReference type="Proteomes" id="UP000029964">
    <property type="component" value="Unassembled WGS sequence"/>
</dbReference>
<evidence type="ECO:0000313" key="3">
    <source>
        <dbReference type="Proteomes" id="UP000029964"/>
    </source>
</evidence>
<dbReference type="AlphaFoldDB" id="A0A086T517"/>
<feature type="region of interest" description="Disordered" evidence="1">
    <location>
        <begin position="958"/>
        <end position="983"/>
    </location>
</feature>
<feature type="region of interest" description="Disordered" evidence="1">
    <location>
        <begin position="829"/>
        <end position="931"/>
    </location>
</feature>
<dbReference type="OrthoDB" id="5389734at2759"/>
<proteinExistence type="predicted"/>
<dbReference type="STRING" id="857340.A0A086T517"/>
<comment type="caution">
    <text evidence="2">The sequence shown here is derived from an EMBL/GenBank/DDBJ whole genome shotgun (WGS) entry which is preliminary data.</text>
</comment>
<protein>
    <submittedName>
        <fullName evidence="2">Uncharacterized protein</fullName>
    </submittedName>
</protein>
<gene>
    <name evidence="2" type="ORF">ACRE_047860</name>
</gene>
<feature type="region of interest" description="Disordered" evidence="1">
    <location>
        <begin position="1"/>
        <end position="220"/>
    </location>
</feature>
<evidence type="ECO:0000313" key="2">
    <source>
        <dbReference type="EMBL" id="KFH44449.1"/>
    </source>
</evidence>
<feature type="compositionally biased region" description="Low complexity" evidence="1">
    <location>
        <begin position="547"/>
        <end position="560"/>
    </location>
</feature>
<organism evidence="2 3">
    <name type="scientific">Hapsidospora chrysogenum (strain ATCC 11550 / CBS 779.69 / DSM 880 / IAM 14645 / JCM 23072 / IMI 49137)</name>
    <name type="common">Acremonium chrysogenum</name>
    <dbReference type="NCBI Taxonomy" id="857340"/>
    <lineage>
        <taxon>Eukaryota</taxon>
        <taxon>Fungi</taxon>
        <taxon>Dikarya</taxon>
        <taxon>Ascomycota</taxon>
        <taxon>Pezizomycotina</taxon>
        <taxon>Sordariomycetes</taxon>
        <taxon>Hypocreomycetidae</taxon>
        <taxon>Hypocreales</taxon>
        <taxon>Bionectriaceae</taxon>
        <taxon>Hapsidospora</taxon>
    </lineage>
</organism>
<reference evidence="3" key="1">
    <citation type="journal article" date="2014" name="Genome Announc.">
        <title>Genome sequence and annotation of Acremonium chrysogenum, producer of the beta-lactam antibiotic cephalosporin C.</title>
        <authorList>
            <person name="Terfehr D."/>
            <person name="Dahlmann T.A."/>
            <person name="Specht T."/>
            <person name="Zadra I."/>
            <person name="Kuernsteiner H."/>
            <person name="Kueck U."/>
        </authorList>
    </citation>
    <scope>NUCLEOTIDE SEQUENCE [LARGE SCALE GENOMIC DNA]</scope>
    <source>
        <strain evidence="3">ATCC 11550 / CBS 779.69 / DSM 880 / IAM 14645 / JCM 23072 / IMI 49137</strain>
    </source>
</reference>
<feature type="compositionally biased region" description="Basic and acidic residues" evidence="1">
    <location>
        <begin position="756"/>
        <end position="768"/>
    </location>
</feature>
<feature type="compositionally biased region" description="Low complexity" evidence="1">
    <location>
        <begin position="25"/>
        <end position="42"/>
    </location>
</feature>
<feature type="compositionally biased region" description="Polar residues" evidence="1">
    <location>
        <begin position="562"/>
        <end position="573"/>
    </location>
</feature>
<feature type="compositionally biased region" description="Polar residues" evidence="1">
    <location>
        <begin position="523"/>
        <end position="536"/>
    </location>
</feature>
<feature type="compositionally biased region" description="Polar residues" evidence="1">
    <location>
        <begin position="888"/>
        <end position="916"/>
    </location>
</feature>
<feature type="region of interest" description="Disordered" evidence="1">
    <location>
        <begin position="597"/>
        <end position="784"/>
    </location>
</feature>
<accession>A0A086T517</accession>
<feature type="compositionally biased region" description="Low complexity" evidence="1">
    <location>
        <begin position="159"/>
        <end position="169"/>
    </location>
</feature>
<dbReference type="EMBL" id="JPKY01000048">
    <property type="protein sequence ID" value="KFH44449.1"/>
    <property type="molecule type" value="Genomic_DNA"/>
</dbReference>
<feature type="region of interest" description="Disordered" evidence="1">
    <location>
        <begin position="250"/>
        <end position="269"/>
    </location>
</feature>
<keyword evidence="3" id="KW-1185">Reference proteome</keyword>
<feature type="compositionally biased region" description="Pro residues" evidence="1">
    <location>
        <begin position="89"/>
        <end position="103"/>
    </location>
</feature>
<feature type="region of interest" description="Disordered" evidence="1">
    <location>
        <begin position="523"/>
        <end position="575"/>
    </location>
</feature>
<sequence length="983" mass="106914">MTSIQLPPLDFDGGGGFRVSIITGPAPARAASASSAKPVSGAEPEGKAQPDPEPERRPESKDDRERDRDREPEQAPESKLDPKQEEEPPPPPEPRRPPPPQPGPLQTLAATRYNADNGVGSQAEPGPTPEPLRTLAAVPSRKHVPAPAPAPAPEPVAAPEPKASTAAPEAEPPPVPRPRAAPPQAPKPAIEPRTEPEPALDTYTAPAAERESADIPTCLPIGHEPEMEIRQPQEPPPTAPEIPSHPIESMQRAFSESLEEVTNGGTEKPRLRDLDAAARRERLLAQDKDDLPFDAVWRYRPGQKQHEVLKLISQITFGVYLLLNGMANDNAQVINILQGHIDEVDEFLEVTLEDFAQASSDLNERIAYLKLPMSNMKVFEEMLEDRNYRAEILEGNEKIDQVLARMNVVLKQWDDDIDAGLEGSAAFQKWLNTVRDGPWRYEQPELTEIFVAMEGNAEGWLNAFNEMNAKTQAISDLMVNLVTIVAEMEKAAGEISRKTWVSYGSNNNDNDKDNNFARTIANSAQTSIPPFTSPKSDSSKSGRDNLSISSPPSVSSNPRSAAQASVRSGSIASGRQPVQLDDELFLNDGLDEFPLPGAAPLLPPTRSSARMTKWPPVTESPKLHVDTAPKPAPAVEATPEEEREDSPMYLLQPRTYTPQPPEPLPSPLVRDASASPSGSSRTRRQSTEFSPPILAPTTYERVPSPKVVPLTVDSKPVSERSATPRSGAPTPVDVLSIHDRSATPRSGVPTPVDMQPIHERVSSPRGDMRVSTNNARTGPGRASPVISTAAIPASARGASNGLKLSIRESSGSGLQIRDSYGSELEAIRQHRMPRSGSHAELRTGRPSLMQSPSSDYQHYHPVLASPHSPLQQRPHTAGGPQSHRPSGYFTSQSRNQPSRLGSMATLSTVGSGSNDNRTVRPKAPSMAGAQTLKKKKSAFGWLKKAFTMDEEERAAFEARKAMPQPDNYYKGKDPKFLDGKRIR</sequence>
<evidence type="ECO:0000256" key="1">
    <source>
        <dbReference type="SAM" id="MobiDB-lite"/>
    </source>
</evidence>
<dbReference type="HOGENOM" id="CLU_010732_0_0_1"/>
<feature type="compositionally biased region" description="Basic and acidic residues" evidence="1">
    <location>
        <begin position="969"/>
        <end position="983"/>
    </location>
</feature>